<accession>A0A1M5RLM4</accession>
<keyword evidence="2" id="KW-0521">NADP</keyword>
<evidence type="ECO:0000313" key="4">
    <source>
        <dbReference type="EMBL" id="SHH27069.1"/>
    </source>
</evidence>
<dbReference type="CDD" id="cd05254">
    <property type="entry name" value="dTDP_HR_like_SDR_e"/>
    <property type="match status" value="1"/>
</dbReference>
<keyword evidence="5" id="KW-1185">Reference proteome</keyword>
<reference evidence="5" key="1">
    <citation type="submission" date="2016-11" db="EMBL/GenBank/DDBJ databases">
        <authorList>
            <person name="Varghese N."/>
            <person name="Submissions S."/>
        </authorList>
    </citation>
    <scope>NUCLEOTIDE SEQUENCE [LARGE SCALE GENOMIC DNA]</scope>
    <source>
        <strain evidence="5">DSM 15807</strain>
    </source>
</reference>
<evidence type="ECO:0000259" key="3">
    <source>
        <dbReference type="Pfam" id="PF04321"/>
    </source>
</evidence>
<dbReference type="Gene3D" id="3.40.50.720">
    <property type="entry name" value="NAD(P)-binding Rossmann-like Domain"/>
    <property type="match status" value="1"/>
</dbReference>
<dbReference type="STRING" id="1123380.SAMN02745199_0487"/>
<dbReference type="Gene3D" id="3.90.25.10">
    <property type="entry name" value="UDP-galactose 4-epimerase, domain 1"/>
    <property type="match status" value="1"/>
</dbReference>
<gene>
    <name evidence="4" type="ORF">SAMN02745199_0487</name>
</gene>
<dbReference type="InterPro" id="IPR036291">
    <property type="entry name" value="NAD(P)-bd_dom_sf"/>
</dbReference>
<evidence type="ECO:0000313" key="5">
    <source>
        <dbReference type="Proteomes" id="UP000242592"/>
    </source>
</evidence>
<feature type="domain" description="RmlD-like substrate binding" evidence="3">
    <location>
        <begin position="9"/>
        <end position="291"/>
    </location>
</feature>
<proteinExistence type="inferred from homology"/>
<dbReference type="GO" id="GO:0005829">
    <property type="term" value="C:cytosol"/>
    <property type="evidence" value="ECO:0007669"/>
    <property type="project" value="TreeGrafter"/>
</dbReference>
<dbReference type="Pfam" id="PF04321">
    <property type="entry name" value="RmlD_sub_bind"/>
    <property type="match status" value="1"/>
</dbReference>
<evidence type="ECO:0000256" key="2">
    <source>
        <dbReference type="RuleBase" id="RU364082"/>
    </source>
</evidence>
<dbReference type="FunFam" id="3.40.50.720:FF:000159">
    <property type="entry name" value="dTDP-4-dehydrorhamnose reductase"/>
    <property type="match status" value="1"/>
</dbReference>
<dbReference type="InterPro" id="IPR029903">
    <property type="entry name" value="RmlD-like-bd"/>
</dbReference>
<organism evidence="4 5">
    <name type="scientific">Thermosipho atlanticus DSM 15807</name>
    <dbReference type="NCBI Taxonomy" id="1123380"/>
    <lineage>
        <taxon>Bacteria</taxon>
        <taxon>Thermotogati</taxon>
        <taxon>Thermotogota</taxon>
        <taxon>Thermotogae</taxon>
        <taxon>Thermotogales</taxon>
        <taxon>Fervidobacteriaceae</taxon>
        <taxon>Thermosipho</taxon>
    </lineage>
</organism>
<name>A0A1M5RLM4_9BACT</name>
<comment type="pathway">
    <text evidence="2">Carbohydrate biosynthesis; dTDP-L-rhamnose biosynthesis.</text>
</comment>
<dbReference type="GO" id="GO:0008831">
    <property type="term" value="F:dTDP-4-dehydrorhamnose reductase activity"/>
    <property type="evidence" value="ECO:0007669"/>
    <property type="project" value="UniProtKB-EC"/>
</dbReference>
<sequence length="294" mass="33903">MVKKLGDKMKILITGAAGQLGQDLQKLFEKEKIEYIATDFIEGYTKLDITNLKDVRELVKQTKPDVIINCAAYNAVDKAEKEWKIAYNVNGLSVRNLAIAAYEINAFLVHYSTDYVFDGQKGSPYTIYDTPNPLSKYGESKYLGEKLLSQFFDDYALIRTSWVFGKGNINFAKKVIEWSKKKDELRLVTDEISAPTYTVDLARVTLEIVKERVRGLYHISNEGICSRYEYAKYILEKIGWKGVIKEEKQEDFNLPAKRPKFSKLDNFGLKETLDIEMPHWKNAVDRFLKELFGE</sequence>
<comment type="function">
    <text evidence="2">Catalyzes the reduction of dTDP-6-deoxy-L-lyxo-4-hexulose to yield dTDP-L-rhamnose.</text>
</comment>
<dbReference type="UniPathway" id="UPA00124"/>
<dbReference type="InterPro" id="IPR005913">
    <property type="entry name" value="dTDP_dehydrorham_reduct"/>
</dbReference>
<dbReference type="EMBL" id="FQXN01000002">
    <property type="protein sequence ID" value="SHH27069.1"/>
    <property type="molecule type" value="Genomic_DNA"/>
</dbReference>
<protein>
    <recommendedName>
        <fullName evidence="2">dTDP-4-dehydrorhamnose reductase</fullName>
        <ecNumber evidence="2">1.1.1.133</ecNumber>
    </recommendedName>
</protein>
<evidence type="ECO:0000256" key="1">
    <source>
        <dbReference type="ARBA" id="ARBA00010944"/>
    </source>
</evidence>
<dbReference type="Proteomes" id="UP000242592">
    <property type="component" value="Unassembled WGS sequence"/>
</dbReference>
<comment type="similarity">
    <text evidence="1 2">Belongs to the dTDP-4-dehydrorhamnose reductase family.</text>
</comment>
<dbReference type="AlphaFoldDB" id="A0A1M5RLM4"/>
<dbReference type="GO" id="GO:0019305">
    <property type="term" value="P:dTDP-rhamnose biosynthetic process"/>
    <property type="evidence" value="ECO:0007669"/>
    <property type="project" value="UniProtKB-UniPathway"/>
</dbReference>
<dbReference type="NCBIfam" id="TIGR01214">
    <property type="entry name" value="rmlD"/>
    <property type="match status" value="1"/>
</dbReference>
<dbReference type="PANTHER" id="PTHR10491:SF4">
    <property type="entry name" value="METHIONINE ADENOSYLTRANSFERASE 2 SUBUNIT BETA"/>
    <property type="match status" value="1"/>
</dbReference>
<dbReference type="SUPFAM" id="SSF51735">
    <property type="entry name" value="NAD(P)-binding Rossmann-fold domains"/>
    <property type="match status" value="1"/>
</dbReference>
<dbReference type="PANTHER" id="PTHR10491">
    <property type="entry name" value="DTDP-4-DEHYDRORHAMNOSE REDUCTASE"/>
    <property type="match status" value="1"/>
</dbReference>
<dbReference type="EC" id="1.1.1.133" evidence="2"/>
<keyword evidence="2" id="KW-0560">Oxidoreductase</keyword>